<dbReference type="InterPro" id="IPR002725">
    <property type="entry name" value="YgjP-like_metallopeptidase"/>
</dbReference>
<name>A0AA42CRZ8_9SPHN</name>
<accession>A0AA42CRZ8</accession>
<proteinExistence type="predicted"/>
<dbReference type="Proteomes" id="UP001165565">
    <property type="component" value="Unassembled WGS sequence"/>
</dbReference>
<reference evidence="2" key="1">
    <citation type="submission" date="2022-06" db="EMBL/GenBank/DDBJ databases">
        <title>Sphingomonas sp. nov. isolated from rhizosphere soil of tomato.</title>
        <authorList>
            <person name="Dong H."/>
            <person name="Gao R."/>
        </authorList>
    </citation>
    <scope>NUCLEOTIDE SEQUENCE</scope>
    <source>
        <strain evidence="2">MMSM24</strain>
    </source>
</reference>
<evidence type="ECO:0000313" key="3">
    <source>
        <dbReference type="Proteomes" id="UP001165565"/>
    </source>
</evidence>
<dbReference type="AlphaFoldDB" id="A0AA42CRZ8"/>
<dbReference type="InterPro" id="IPR053136">
    <property type="entry name" value="UTP_pyrophosphatase-like"/>
</dbReference>
<gene>
    <name evidence="2" type="ORF">NEE01_20825</name>
</gene>
<dbReference type="EMBL" id="JANFAV010000020">
    <property type="protein sequence ID" value="MCW6537230.1"/>
    <property type="molecule type" value="Genomic_DNA"/>
</dbReference>
<organism evidence="2 3">
    <name type="scientific">Sphingomonas lycopersici</name>
    <dbReference type="NCBI Taxonomy" id="2951807"/>
    <lineage>
        <taxon>Bacteria</taxon>
        <taxon>Pseudomonadati</taxon>
        <taxon>Pseudomonadota</taxon>
        <taxon>Alphaproteobacteria</taxon>
        <taxon>Sphingomonadales</taxon>
        <taxon>Sphingomonadaceae</taxon>
        <taxon>Sphingomonas</taxon>
    </lineage>
</organism>
<dbReference type="PANTHER" id="PTHR30399:SF1">
    <property type="entry name" value="UTP PYROPHOSPHATASE"/>
    <property type="match status" value="1"/>
</dbReference>
<comment type="caution">
    <text evidence="2">The sequence shown here is derived from an EMBL/GenBank/DDBJ whole genome shotgun (WGS) entry which is preliminary data.</text>
</comment>
<evidence type="ECO:0000313" key="2">
    <source>
        <dbReference type="EMBL" id="MCW6537230.1"/>
    </source>
</evidence>
<dbReference type="PANTHER" id="PTHR30399">
    <property type="entry name" value="UNCHARACTERIZED PROTEIN YGJP"/>
    <property type="match status" value="1"/>
</dbReference>
<feature type="domain" description="YgjP-like metallopeptidase" evidence="1">
    <location>
        <begin position="19"/>
        <end position="215"/>
    </location>
</feature>
<dbReference type="Gene3D" id="3.30.2010.10">
    <property type="entry name" value="Metalloproteases ('zincins'), catalytic domain"/>
    <property type="match status" value="1"/>
</dbReference>
<protein>
    <submittedName>
        <fullName evidence="2">M48 family metallopeptidase</fullName>
    </submittedName>
</protein>
<sequence>MTESAEIDVVRHPRARRAKLSLDPASGRVRLVIPARASAKAALAWAATQGEWLARQRAALPEARPFAPGATVPFDDAVLTIQWDETGSRRVARIDDRLLTGGPRETVGRRIEAWLRREALRLLSEDTAHYAALAGVKVVKVAIGDARGRWGSCASSGAIRYNWRLALAPRAVRRATAAHEVAHRVHMNHSAAFHALVATLYGRDPAAERAWLRRHGASLHWFGRGSVE</sequence>
<dbReference type="CDD" id="cd07344">
    <property type="entry name" value="M48_yhfN_like"/>
    <property type="match status" value="1"/>
</dbReference>
<dbReference type="Pfam" id="PF01863">
    <property type="entry name" value="YgjP-like"/>
    <property type="match status" value="1"/>
</dbReference>
<dbReference type="RefSeq" id="WP_179512935.1">
    <property type="nucleotide sequence ID" value="NZ_JANFAU010000007.1"/>
</dbReference>
<evidence type="ECO:0000259" key="1">
    <source>
        <dbReference type="Pfam" id="PF01863"/>
    </source>
</evidence>
<keyword evidence="3" id="KW-1185">Reference proteome</keyword>